<dbReference type="PANTHER" id="PTHR24221:SF646">
    <property type="entry name" value="HAEMOLYSIN SECRETION ATP-BINDING PROTEIN"/>
    <property type="match status" value="1"/>
</dbReference>
<reference evidence="10 11" key="1">
    <citation type="journal article" date="2019" name="Int. J. Syst. Evol. Microbiol.">
        <title>The Global Catalogue of Microorganisms (GCM) 10K type strain sequencing project: providing services to taxonomists for standard genome sequencing and annotation.</title>
        <authorList>
            <consortium name="The Broad Institute Genomics Platform"/>
            <consortium name="The Broad Institute Genome Sequencing Center for Infectious Disease"/>
            <person name="Wu L."/>
            <person name="Ma J."/>
        </authorList>
    </citation>
    <scope>NUCLEOTIDE SEQUENCE [LARGE SCALE GENOMIC DNA]</scope>
    <source>
        <strain evidence="10 11">JCM 16009</strain>
    </source>
</reference>
<feature type="transmembrane region" description="Helical" evidence="7">
    <location>
        <begin position="75"/>
        <end position="94"/>
    </location>
</feature>
<dbReference type="InterPro" id="IPR039421">
    <property type="entry name" value="Type_1_exporter"/>
</dbReference>
<feature type="transmembrane region" description="Helical" evidence="7">
    <location>
        <begin position="43"/>
        <end position="63"/>
    </location>
</feature>
<dbReference type="SUPFAM" id="SSF52540">
    <property type="entry name" value="P-loop containing nucleoside triphosphate hydrolases"/>
    <property type="match status" value="1"/>
</dbReference>
<evidence type="ECO:0000256" key="4">
    <source>
        <dbReference type="ARBA" id="ARBA00022840"/>
    </source>
</evidence>
<evidence type="ECO:0000256" key="5">
    <source>
        <dbReference type="ARBA" id="ARBA00022989"/>
    </source>
</evidence>
<dbReference type="InterPro" id="IPR027417">
    <property type="entry name" value="P-loop_NTPase"/>
</dbReference>
<dbReference type="PROSITE" id="PS00211">
    <property type="entry name" value="ABC_TRANSPORTER_1"/>
    <property type="match status" value="1"/>
</dbReference>
<dbReference type="PROSITE" id="PS50929">
    <property type="entry name" value="ABC_TM1F"/>
    <property type="match status" value="1"/>
</dbReference>
<comment type="caution">
    <text evidence="10">The sequence shown here is derived from an EMBL/GenBank/DDBJ whole genome shotgun (WGS) entry which is preliminary data.</text>
</comment>
<dbReference type="PROSITE" id="PS50893">
    <property type="entry name" value="ABC_TRANSPORTER_2"/>
    <property type="match status" value="1"/>
</dbReference>
<protein>
    <submittedName>
        <fullName evidence="10">ABC transporter ATP-binding protein</fullName>
    </submittedName>
</protein>
<evidence type="ECO:0000313" key="11">
    <source>
        <dbReference type="Proteomes" id="UP001500449"/>
    </source>
</evidence>
<keyword evidence="11" id="KW-1185">Reference proteome</keyword>
<dbReference type="EMBL" id="BAAAQK010000007">
    <property type="protein sequence ID" value="GAA1849295.1"/>
    <property type="molecule type" value="Genomic_DNA"/>
</dbReference>
<feature type="domain" description="ABC transporter" evidence="8">
    <location>
        <begin position="356"/>
        <end position="603"/>
    </location>
</feature>
<dbReference type="Pfam" id="PF00005">
    <property type="entry name" value="ABC_tran"/>
    <property type="match status" value="1"/>
</dbReference>
<dbReference type="InterPro" id="IPR017871">
    <property type="entry name" value="ABC_transporter-like_CS"/>
</dbReference>
<dbReference type="InterPro" id="IPR003593">
    <property type="entry name" value="AAA+_ATPase"/>
</dbReference>
<dbReference type="Proteomes" id="UP001500449">
    <property type="component" value="Unassembled WGS sequence"/>
</dbReference>
<dbReference type="InterPro" id="IPR011527">
    <property type="entry name" value="ABC1_TM_dom"/>
</dbReference>
<dbReference type="RefSeq" id="WP_344417119.1">
    <property type="nucleotide sequence ID" value="NZ_BAAAQK010000007.1"/>
</dbReference>
<proteinExistence type="predicted"/>
<accession>A0ABN2N267</accession>
<dbReference type="PANTHER" id="PTHR24221">
    <property type="entry name" value="ATP-BINDING CASSETTE SUB-FAMILY B"/>
    <property type="match status" value="1"/>
</dbReference>
<feature type="domain" description="ABC transmembrane type-1" evidence="9">
    <location>
        <begin position="40"/>
        <end position="321"/>
    </location>
</feature>
<evidence type="ECO:0000313" key="10">
    <source>
        <dbReference type="EMBL" id="GAA1849295.1"/>
    </source>
</evidence>
<dbReference type="SMART" id="SM00382">
    <property type="entry name" value="AAA"/>
    <property type="match status" value="1"/>
</dbReference>
<dbReference type="InterPro" id="IPR003439">
    <property type="entry name" value="ABC_transporter-like_ATP-bd"/>
</dbReference>
<keyword evidence="5 7" id="KW-1133">Transmembrane helix</keyword>
<evidence type="ECO:0000259" key="9">
    <source>
        <dbReference type="PROSITE" id="PS50929"/>
    </source>
</evidence>
<evidence type="ECO:0000256" key="1">
    <source>
        <dbReference type="ARBA" id="ARBA00004651"/>
    </source>
</evidence>
<evidence type="ECO:0000256" key="6">
    <source>
        <dbReference type="ARBA" id="ARBA00023136"/>
    </source>
</evidence>
<evidence type="ECO:0000256" key="7">
    <source>
        <dbReference type="SAM" id="Phobius"/>
    </source>
</evidence>
<evidence type="ECO:0000256" key="3">
    <source>
        <dbReference type="ARBA" id="ARBA00022741"/>
    </source>
</evidence>
<name>A0ABN2N267_9PSEU</name>
<evidence type="ECO:0000256" key="2">
    <source>
        <dbReference type="ARBA" id="ARBA00022692"/>
    </source>
</evidence>
<keyword evidence="3" id="KW-0547">Nucleotide-binding</keyword>
<feature type="transmembrane region" description="Helical" evidence="7">
    <location>
        <begin position="257"/>
        <end position="283"/>
    </location>
</feature>
<dbReference type="Gene3D" id="1.20.1560.10">
    <property type="entry name" value="ABC transporter type 1, transmembrane domain"/>
    <property type="match status" value="1"/>
</dbReference>
<keyword evidence="4 10" id="KW-0067">ATP-binding</keyword>
<keyword evidence="2 7" id="KW-0812">Transmembrane</keyword>
<dbReference type="Gene3D" id="3.40.50.300">
    <property type="entry name" value="P-loop containing nucleotide triphosphate hydrolases"/>
    <property type="match status" value="1"/>
</dbReference>
<feature type="transmembrane region" description="Helical" evidence="7">
    <location>
        <begin position="163"/>
        <end position="190"/>
    </location>
</feature>
<keyword evidence="6 7" id="KW-0472">Membrane</keyword>
<comment type="subcellular location">
    <subcellularLocation>
        <location evidence="1">Cell membrane</location>
        <topology evidence="1">Multi-pass membrane protein</topology>
    </subcellularLocation>
</comment>
<organism evidence="10 11">
    <name type="scientific">Pseudonocardia ailaonensis</name>
    <dbReference type="NCBI Taxonomy" id="367279"/>
    <lineage>
        <taxon>Bacteria</taxon>
        <taxon>Bacillati</taxon>
        <taxon>Actinomycetota</taxon>
        <taxon>Actinomycetes</taxon>
        <taxon>Pseudonocardiales</taxon>
        <taxon>Pseudonocardiaceae</taxon>
        <taxon>Pseudonocardia</taxon>
    </lineage>
</organism>
<dbReference type="SUPFAM" id="SSF90123">
    <property type="entry name" value="ABC transporter transmembrane region"/>
    <property type="match status" value="1"/>
</dbReference>
<dbReference type="InterPro" id="IPR036640">
    <property type="entry name" value="ABC1_TM_sf"/>
</dbReference>
<dbReference type="GO" id="GO:0005524">
    <property type="term" value="F:ATP binding"/>
    <property type="evidence" value="ECO:0007669"/>
    <property type="project" value="UniProtKB-KW"/>
</dbReference>
<evidence type="ECO:0000259" key="8">
    <source>
        <dbReference type="PROSITE" id="PS50893"/>
    </source>
</evidence>
<sequence>MSSPRRPLLSPPRSSPRRARRLLNLLLLDGFRTAPLQMSVMTALLVLGGAAAVCYPLGFRVLVDGALAGNTGQTVTGALVVGGLLSLSWVLQAIGATEAMTLSDQVSVAHTGRLVRLISGVDGLEHLERPEYLTEVEQISTHRRQLASAPRLLMGNVASVARIVALLVLLASVSWWLLLVPLCAVPPLVADRWAKRITRRTEDDAAHDRRRAGMLFSLATSADAAGELRSYGLVGHLAAEHRRLSEAVDRRSAREAVAVLAVQGTGWLLYALGLMGAIALVVVQTTHGLLSYGALLMAVTLIRRARAQLATATTRSGQMLTTLTTADRLLWLEDHAAAESARRGTGPAPGHLRGGIRLRGVEFTYPGTEHPVLDGVDLLLPAGATVAIVGENGAGKSTLVKLLLGMYRPDAGSIDVDDEPLAGMDPAAWRERCTAAFQDFARLHEPVRTSVGVGDLPRMADEDAVTGALDRAGATTLVTRLPEGLDTLVGSAYTGGHGLSGGQWQKLALGRGLMRDDPLLVVLDEPTASLDAQAEHALFARYARAAQRGAARSGAVTVLVSHRFSTVRAADLIVVLEDGRVRERGSHEELLAAGGRYAELFALQAAGYR</sequence>
<gene>
    <name evidence="10" type="ORF">GCM10009836_31290</name>
</gene>